<gene>
    <name evidence="1" type="ORF">RRG08_023573</name>
</gene>
<reference evidence="1" key="1">
    <citation type="journal article" date="2023" name="G3 (Bethesda)">
        <title>A reference genome for the long-term kleptoplast-retaining sea slug Elysia crispata morphotype clarki.</title>
        <authorList>
            <person name="Eastman K.E."/>
            <person name="Pendleton A.L."/>
            <person name="Shaikh M.A."/>
            <person name="Suttiyut T."/>
            <person name="Ogas R."/>
            <person name="Tomko P."/>
            <person name="Gavelis G."/>
            <person name="Widhalm J.R."/>
            <person name="Wisecaver J.H."/>
        </authorList>
    </citation>
    <scope>NUCLEOTIDE SEQUENCE</scope>
    <source>
        <strain evidence="1">ECLA1</strain>
    </source>
</reference>
<evidence type="ECO:0000313" key="1">
    <source>
        <dbReference type="EMBL" id="KAK3765055.1"/>
    </source>
</evidence>
<keyword evidence="2" id="KW-1185">Reference proteome</keyword>
<sequence>MSNRRACQDQSPSLGVDLCRGELWQITVRTVSGVYQLDRLAPKTILALSLAKNRKAAFLNIRKEPHDLRLTLEPTMQIYLMISAPKISVWSVVRGTITTRNRIQDYHILQNDQDHSMMHTLQVVTLCENLLD</sequence>
<name>A0AAE0Z9D7_9GAST</name>
<accession>A0AAE0Z9D7</accession>
<dbReference type="AlphaFoldDB" id="A0AAE0Z9D7"/>
<organism evidence="1 2">
    <name type="scientific">Elysia crispata</name>
    <name type="common">lettuce slug</name>
    <dbReference type="NCBI Taxonomy" id="231223"/>
    <lineage>
        <taxon>Eukaryota</taxon>
        <taxon>Metazoa</taxon>
        <taxon>Spiralia</taxon>
        <taxon>Lophotrochozoa</taxon>
        <taxon>Mollusca</taxon>
        <taxon>Gastropoda</taxon>
        <taxon>Heterobranchia</taxon>
        <taxon>Euthyneura</taxon>
        <taxon>Panpulmonata</taxon>
        <taxon>Sacoglossa</taxon>
        <taxon>Placobranchoidea</taxon>
        <taxon>Plakobranchidae</taxon>
        <taxon>Elysia</taxon>
    </lineage>
</organism>
<comment type="caution">
    <text evidence="1">The sequence shown here is derived from an EMBL/GenBank/DDBJ whole genome shotgun (WGS) entry which is preliminary data.</text>
</comment>
<evidence type="ECO:0000313" key="2">
    <source>
        <dbReference type="Proteomes" id="UP001283361"/>
    </source>
</evidence>
<dbReference type="Proteomes" id="UP001283361">
    <property type="component" value="Unassembled WGS sequence"/>
</dbReference>
<protein>
    <submittedName>
        <fullName evidence="1">Uncharacterized protein</fullName>
    </submittedName>
</protein>
<dbReference type="EMBL" id="JAWDGP010004358">
    <property type="protein sequence ID" value="KAK3765055.1"/>
    <property type="molecule type" value="Genomic_DNA"/>
</dbReference>
<proteinExistence type="predicted"/>